<dbReference type="Gene3D" id="3.40.50.150">
    <property type="entry name" value="Vaccinia Virus protein VP39"/>
    <property type="match status" value="1"/>
</dbReference>
<evidence type="ECO:0000256" key="2">
    <source>
        <dbReference type="ARBA" id="ARBA00022679"/>
    </source>
</evidence>
<comment type="similarity">
    <text evidence="4">Belongs to the methyltransferase superfamily. METTL23 family.</text>
</comment>
<dbReference type="AlphaFoldDB" id="A0A6S7KAQ8"/>
<dbReference type="GO" id="GO:0005634">
    <property type="term" value="C:nucleus"/>
    <property type="evidence" value="ECO:0007669"/>
    <property type="project" value="TreeGrafter"/>
</dbReference>
<dbReference type="Pfam" id="PF10294">
    <property type="entry name" value="Methyltransf_16"/>
    <property type="match status" value="1"/>
</dbReference>
<proteinExistence type="inferred from homology"/>
<keyword evidence="2" id="KW-0808">Transferase</keyword>
<sequence length="217" mass="24477">MQSERKFHFKSEDKELTVTILEVVDPQYGLFTWPSAVILAQYVWYNRNDLKNKHVIELGSGTALPGVLAALCGANVTLTDGEQYPNCLENCRKTCAINGLKNICTTALTWGSFSKILLELPKFDLILGSDCFYDPKDFDNILATVAFLLDRNPTGEFWTSYQERSADWSIEMLLRKWNLECRHISLTSFGGDDENIAGSDLVNNHSIQMLVITRLGN</sequence>
<keyword evidence="3" id="KW-0949">S-adenosyl-L-methionine</keyword>
<evidence type="ECO:0000256" key="1">
    <source>
        <dbReference type="ARBA" id="ARBA00022603"/>
    </source>
</evidence>
<evidence type="ECO:0000256" key="4">
    <source>
        <dbReference type="ARBA" id="ARBA00043988"/>
    </source>
</evidence>
<keyword evidence="6" id="KW-1185">Reference proteome</keyword>
<evidence type="ECO:0000313" key="6">
    <source>
        <dbReference type="Proteomes" id="UP001152795"/>
    </source>
</evidence>
<dbReference type="InterPro" id="IPR029063">
    <property type="entry name" value="SAM-dependent_MTases_sf"/>
</dbReference>
<protein>
    <submittedName>
        <fullName evidence="5">Uncharacterized protein</fullName>
    </submittedName>
</protein>
<name>A0A6S7KAQ8_PARCT</name>
<dbReference type="InterPro" id="IPR019410">
    <property type="entry name" value="Methyltransf_16"/>
</dbReference>
<accession>A0A6S7KAQ8</accession>
<organism evidence="5 6">
    <name type="scientific">Paramuricea clavata</name>
    <name type="common">Red gorgonian</name>
    <name type="synonym">Violescent sea-whip</name>
    <dbReference type="NCBI Taxonomy" id="317549"/>
    <lineage>
        <taxon>Eukaryota</taxon>
        <taxon>Metazoa</taxon>
        <taxon>Cnidaria</taxon>
        <taxon>Anthozoa</taxon>
        <taxon>Octocorallia</taxon>
        <taxon>Malacalcyonacea</taxon>
        <taxon>Plexauridae</taxon>
        <taxon>Paramuricea</taxon>
    </lineage>
</organism>
<dbReference type="EMBL" id="CACRXK020013506">
    <property type="protein sequence ID" value="CAB4025253.1"/>
    <property type="molecule type" value="Genomic_DNA"/>
</dbReference>
<gene>
    <name evidence="5" type="ORF">PACLA_8A022064</name>
</gene>
<dbReference type="GO" id="GO:0008168">
    <property type="term" value="F:methyltransferase activity"/>
    <property type="evidence" value="ECO:0007669"/>
    <property type="project" value="UniProtKB-KW"/>
</dbReference>
<reference evidence="5" key="1">
    <citation type="submission" date="2020-04" db="EMBL/GenBank/DDBJ databases">
        <authorList>
            <person name="Alioto T."/>
            <person name="Alioto T."/>
            <person name="Gomez Garrido J."/>
        </authorList>
    </citation>
    <scope>NUCLEOTIDE SEQUENCE</scope>
    <source>
        <strain evidence="5">A484AB</strain>
    </source>
</reference>
<dbReference type="GO" id="GO:0032259">
    <property type="term" value="P:methylation"/>
    <property type="evidence" value="ECO:0007669"/>
    <property type="project" value="UniProtKB-KW"/>
</dbReference>
<dbReference type="Proteomes" id="UP001152795">
    <property type="component" value="Unassembled WGS sequence"/>
</dbReference>
<dbReference type="PANTHER" id="PTHR14614">
    <property type="entry name" value="HEPATOCELLULAR CARCINOMA-ASSOCIATED ANTIGEN"/>
    <property type="match status" value="1"/>
</dbReference>
<evidence type="ECO:0000313" key="5">
    <source>
        <dbReference type="EMBL" id="CAB4025253.1"/>
    </source>
</evidence>
<evidence type="ECO:0000256" key="3">
    <source>
        <dbReference type="ARBA" id="ARBA00022691"/>
    </source>
</evidence>
<comment type="caution">
    <text evidence="5">The sequence shown here is derived from an EMBL/GenBank/DDBJ whole genome shotgun (WGS) entry which is preliminary data.</text>
</comment>
<dbReference type="PANTHER" id="PTHR14614:SF164">
    <property type="entry name" value="HISTONE-ARGININE METHYLTRANSFERASE METTL23"/>
    <property type="match status" value="1"/>
</dbReference>
<dbReference type="SUPFAM" id="SSF53335">
    <property type="entry name" value="S-adenosyl-L-methionine-dependent methyltransferases"/>
    <property type="match status" value="1"/>
</dbReference>
<dbReference type="OrthoDB" id="407325at2759"/>
<dbReference type="GO" id="GO:0005737">
    <property type="term" value="C:cytoplasm"/>
    <property type="evidence" value="ECO:0007669"/>
    <property type="project" value="TreeGrafter"/>
</dbReference>
<keyword evidence="1" id="KW-0489">Methyltransferase</keyword>